<proteinExistence type="predicted"/>
<organism evidence="1 2">
    <name type="scientific">Hondaea fermentalgiana</name>
    <dbReference type="NCBI Taxonomy" id="2315210"/>
    <lineage>
        <taxon>Eukaryota</taxon>
        <taxon>Sar</taxon>
        <taxon>Stramenopiles</taxon>
        <taxon>Bigyra</taxon>
        <taxon>Labyrinthulomycetes</taxon>
        <taxon>Thraustochytrida</taxon>
        <taxon>Thraustochytriidae</taxon>
        <taxon>Hondaea</taxon>
    </lineage>
</organism>
<keyword evidence="2" id="KW-1185">Reference proteome</keyword>
<accession>A0A2R5G2C4</accession>
<protein>
    <submittedName>
        <fullName evidence="1">Uncharacterized protein</fullName>
    </submittedName>
</protein>
<dbReference type="InParanoid" id="A0A2R5G2C4"/>
<name>A0A2R5G2C4_9STRA</name>
<dbReference type="Proteomes" id="UP000241890">
    <property type="component" value="Unassembled WGS sequence"/>
</dbReference>
<sequence length="133" mass="14644">MAAAAGFPDFPGHPGFADSLPGASLAHDKLDQDGDEAAMTIDFTMTLAVRAPGGVLRISVSTYLGRQGLQLRLVKTANDPLCFARRYFECKLVLEVPAIARFDLVRFHNHLRKILQKGAMYKGMLKVTLVREK</sequence>
<dbReference type="AlphaFoldDB" id="A0A2R5G2C4"/>
<reference evidence="1 2" key="1">
    <citation type="submission" date="2017-12" db="EMBL/GenBank/DDBJ databases">
        <title>Sequencing, de novo assembly and annotation of complete genome of a new Thraustochytrid species, strain FCC1311.</title>
        <authorList>
            <person name="Sedici K."/>
            <person name="Godart F."/>
            <person name="Aiese Cigliano R."/>
            <person name="Sanseverino W."/>
            <person name="Barakat M."/>
            <person name="Ortet P."/>
            <person name="Marechal E."/>
            <person name="Cagnac O."/>
            <person name="Amato A."/>
        </authorList>
    </citation>
    <scope>NUCLEOTIDE SEQUENCE [LARGE SCALE GENOMIC DNA]</scope>
</reference>
<gene>
    <name evidence="1" type="ORF">FCC1311_000972</name>
</gene>
<evidence type="ECO:0000313" key="1">
    <source>
        <dbReference type="EMBL" id="GBG23878.1"/>
    </source>
</evidence>
<dbReference type="EMBL" id="BEYU01000001">
    <property type="protein sequence ID" value="GBG23878.1"/>
    <property type="molecule type" value="Genomic_DNA"/>
</dbReference>
<evidence type="ECO:0000313" key="2">
    <source>
        <dbReference type="Proteomes" id="UP000241890"/>
    </source>
</evidence>
<comment type="caution">
    <text evidence="1">The sequence shown here is derived from an EMBL/GenBank/DDBJ whole genome shotgun (WGS) entry which is preliminary data.</text>
</comment>